<comment type="similarity">
    <text evidence="6">Belongs to the YccS/YhfK family.</text>
</comment>
<proteinExistence type="inferred from homology"/>
<feature type="transmembrane region" description="Helical" evidence="8">
    <location>
        <begin position="90"/>
        <end position="118"/>
    </location>
</feature>
<dbReference type="RefSeq" id="WP_344384973.1">
    <property type="nucleotide sequence ID" value="NZ_BAAATA010000032.1"/>
</dbReference>
<feature type="transmembrane region" description="Helical" evidence="8">
    <location>
        <begin position="422"/>
        <end position="441"/>
    </location>
</feature>
<keyword evidence="5 8" id="KW-0472">Membrane</keyword>
<feature type="domain" description="Integral membrane bound transporter" evidence="9">
    <location>
        <begin position="341"/>
        <end position="465"/>
    </location>
</feature>
<feature type="transmembrane region" description="Helical" evidence="8">
    <location>
        <begin position="453"/>
        <end position="470"/>
    </location>
</feature>
<evidence type="ECO:0000256" key="8">
    <source>
        <dbReference type="SAM" id="Phobius"/>
    </source>
</evidence>
<evidence type="ECO:0000256" key="4">
    <source>
        <dbReference type="ARBA" id="ARBA00022989"/>
    </source>
</evidence>
<evidence type="ECO:0000256" key="7">
    <source>
        <dbReference type="SAM" id="MobiDB-lite"/>
    </source>
</evidence>
<dbReference type="PANTHER" id="PTHR30509">
    <property type="entry name" value="P-HYDROXYBENZOIC ACID EFFLUX PUMP SUBUNIT-RELATED"/>
    <property type="match status" value="1"/>
</dbReference>
<evidence type="ECO:0000313" key="11">
    <source>
        <dbReference type="Proteomes" id="UP001501358"/>
    </source>
</evidence>
<feature type="compositionally biased region" description="Gly residues" evidence="7">
    <location>
        <begin position="510"/>
        <end position="526"/>
    </location>
</feature>
<comment type="subcellular location">
    <subcellularLocation>
        <location evidence="1">Cell membrane</location>
        <topology evidence="1">Multi-pass membrane protein</topology>
    </subcellularLocation>
</comment>
<dbReference type="InterPro" id="IPR049453">
    <property type="entry name" value="Memb_transporter_dom"/>
</dbReference>
<evidence type="ECO:0000259" key="9">
    <source>
        <dbReference type="Pfam" id="PF13515"/>
    </source>
</evidence>
<feature type="transmembrane region" description="Helical" evidence="8">
    <location>
        <begin position="155"/>
        <end position="179"/>
    </location>
</feature>
<accession>A0ABN3MIH4</accession>
<evidence type="ECO:0000256" key="3">
    <source>
        <dbReference type="ARBA" id="ARBA00022692"/>
    </source>
</evidence>
<keyword evidence="11" id="KW-1185">Reference proteome</keyword>
<dbReference type="EMBL" id="BAAATA010000032">
    <property type="protein sequence ID" value="GAA2502651.1"/>
    <property type="molecule type" value="Genomic_DNA"/>
</dbReference>
<feature type="transmembrane region" description="Helical" evidence="8">
    <location>
        <begin position="57"/>
        <end position="78"/>
    </location>
</feature>
<keyword evidence="3 8" id="KW-0812">Transmembrane</keyword>
<evidence type="ECO:0000256" key="6">
    <source>
        <dbReference type="ARBA" id="ARBA00043993"/>
    </source>
</evidence>
<keyword evidence="4 8" id="KW-1133">Transmembrane helix</keyword>
<dbReference type="Pfam" id="PF13515">
    <property type="entry name" value="FUSC_2"/>
    <property type="match status" value="1"/>
</dbReference>
<feature type="region of interest" description="Disordered" evidence="7">
    <location>
        <begin position="496"/>
        <end position="527"/>
    </location>
</feature>
<evidence type="ECO:0000256" key="2">
    <source>
        <dbReference type="ARBA" id="ARBA00022475"/>
    </source>
</evidence>
<name>A0ABN3MIH4_9ACTN</name>
<dbReference type="PANTHER" id="PTHR30509:SF9">
    <property type="entry name" value="MULTIDRUG RESISTANCE PROTEIN MDTO"/>
    <property type="match status" value="1"/>
</dbReference>
<feature type="region of interest" description="Disordered" evidence="7">
    <location>
        <begin position="278"/>
        <end position="314"/>
    </location>
</feature>
<reference evidence="10 11" key="1">
    <citation type="journal article" date="2019" name="Int. J. Syst. Evol. Microbiol.">
        <title>The Global Catalogue of Microorganisms (GCM) 10K type strain sequencing project: providing services to taxonomists for standard genome sequencing and annotation.</title>
        <authorList>
            <consortium name="The Broad Institute Genomics Platform"/>
            <consortium name="The Broad Institute Genome Sequencing Center for Infectious Disease"/>
            <person name="Wu L."/>
            <person name="Ma J."/>
        </authorList>
    </citation>
    <scope>NUCLEOTIDE SEQUENCE [LARGE SCALE GENOMIC DNA]</scope>
    <source>
        <strain evidence="10 11">JCM 6307</strain>
    </source>
</reference>
<evidence type="ECO:0000313" key="10">
    <source>
        <dbReference type="EMBL" id="GAA2502651.1"/>
    </source>
</evidence>
<feature type="transmembrane region" description="Helical" evidence="8">
    <location>
        <begin position="384"/>
        <end position="410"/>
    </location>
</feature>
<gene>
    <name evidence="10" type="ORF">GCM10010406_43990</name>
</gene>
<dbReference type="Proteomes" id="UP001501358">
    <property type="component" value="Unassembled WGS sequence"/>
</dbReference>
<sequence length="594" mass="62184">MATTDESNRRKQIHPLPLRTALRLNRPGDIWHKPALSVVAASVVPLLFLFPLDRLDLVLYTSGGSLCALYAHGLPYAARARATAWVCLGMLASVAVALTAAAVVSSTAVLVAVCAVLAAAHKLVCDATRIGPPGNLIFTFIASSCAFTPQRLGDVPFHLLLTAGGAACAWIVVMAPGLVRPQGPQRIAVARALEAAARLLTGDRQDLPRLRHTTASAVTAAWHTLFLVPARTPAGAGSRAALERILVRAESVLARTPADPAAEAGRLLALAPDLRRNRPLPARAGRTEPAGVAADREAGRRTLRSPDPGKPRGMRALTRALGPGSPLLPVGARLLVGSAAAGWASMALGVGRPYWAVVTAASVFQANVTLSWSRGLQRAVGTLLGLAAFVALLPVTRSNVVALVAVTLLCQFGAEALITRNYWLGSVCVTQMALLLVEFAGYQPARELVTDRLIDTVIGVTAGILAAVLVTNRRAANRIDAALDRAADAQREAERLLRAGTGPGREEAAGGRGEAAGGRADGGGVRAGDDETAWARDRLAVALIELREAYDVASGEWWQRALPAERVALAERSGHQVLAALVRRLTAERAAPAA</sequence>
<evidence type="ECO:0000256" key="1">
    <source>
        <dbReference type="ARBA" id="ARBA00004651"/>
    </source>
</evidence>
<feature type="transmembrane region" description="Helical" evidence="8">
    <location>
        <begin position="30"/>
        <end position="50"/>
    </location>
</feature>
<comment type="caution">
    <text evidence="10">The sequence shown here is derived from an EMBL/GenBank/DDBJ whole genome shotgun (WGS) entry which is preliminary data.</text>
</comment>
<evidence type="ECO:0000256" key="5">
    <source>
        <dbReference type="ARBA" id="ARBA00023136"/>
    </source>
</evidence>
<protein>
    <submittedName>
        <fullName evidence="10">FUSC family protein</fullName>
    </submittedName>
</protein>
<keyword evidence="2" id="KW-1003">Cell membrane</keyword>
<organism evidence="10 11">
    <name type="scientific">Streptomyces thermolineatus</name>
    <dbReference type="NCBI Taxonomy" id="44033"/>
    <lineage>
        <taxon>Bacteria</taxon>
        <taxon>Bacillati</taxon>
        <taxon>Actinomycetota</taxon>
        <taxon>Actinomycetes</taxon>
        <taxon>Kitasatosporales</taxon>
        <taxon>Streptomycetaceae</taxon>
        <taxon>Streptomyces</taxon>
    </lineage>
</organism>